<keyword evidence="1" id="KW-0732">Signal</keyword>
<gene>
    <name evidence="2" type="ORF">SJAG_04786</name>
</gene>
<evidence type="ECO:0000313" key="2">
    <source>
        <dbReference type="EMBL" id="EEB09574.1"/>
    </source>
</evidence>
<dbReference type="Proteomes" id="UP000001744">
    <property type="component" value="Unassembled WGS sequence"/>
</dbReference>
<protein>
    <submittedName>
        <fullName evidence="2">Uncharacterized protein</fullName>
    </submittedName>
</protein>
<dbReference type="HOGENOM" id="CLU_1300319_0_0_1"/>
<dbReference type="RefSeq" id="XP_002175867.1">
    <property type="nucleotide sequence ID" value="XM_002175831.1"/>
</dbReference>
<organism evidence="2 3">
    <name type="scientific">Schizosaccharomyces japonicus (strain yFS275 / FY16936)</name>
    <name type="common">Fission yeast</name>
    <dbReference type="NCBI Taxonomy" id="402676"/>
    <lineage>
        <taxon>Eukaryota</taxon>
        <taxon>Fungi</taxon>
        <taxon>Dikarya</taxon>
        <taxon>Ascomycota</taxon>
        <taxon>Taphrinomycotina</taxon>
        <taxon>Schizosaccharomycetes</taxon>
        <taxon>Schizosaccharomycetales</taxon>
        <taxon>Schizosaccharomycetaceae</taxon>
        <taxon>Schizosaccharomyces</taxon>
    </lineage>
</organism>
<reference evidence="2 3" key="1">
    <citation type="journal article" date="2011" name="Science">
        <title>Comparative functional genomics of the fission yeasts.</title>
        <authorList>
            <person name="Rhind N."/>
            <person name="Chen Z."/>
            <person name="Yassour M."/>
            <person name="Thompson D.A."/>
            <person name="Haas B.J."/>
            <person name="Habib N."/>
            <person name="Wapinski I."/>
            <person name="Roy S."/>
            <person name="Lin M.F."/>
            <person name="Heiman D.I."/>
            <person name="Young S.K."/>
            <person name="Furuya K."/>
            <person name="Guo Y."/>
            <person name="Pidoux A."/>
            <person name="Chen H.M."/>
            <person name="Robbertse B."/>
            <person name="Goldberg J.M."/>
            <person name="Aoki K."/>
            <person name="Bayne E.H."/>
            <person name="Berlin A.M."/>
            <person name="Desjardins C.A."/>
            <person name="Dobbs E."/>
            <person name="Dukaj L."/>
            <person name="Fan L."/>
            <person name="FitzGerald M.G."/>
            <person name="French C."/>
            <person name="Gujja S."/>
            <person name="Hansen K."/>
            <person name="Keifenheim D."/>
            <person name="Levin J.Z."/>
            <person name="Mosher R.A."/>
            <person name="Mueller C.A."/>
            <person name="Pfiffner J."/>
            <person name="Priest M."/>
            <person name="Russ C."/>
            <person name="Smialowska A."/>
            <person name="Swoboda P."/>
            <person name="Sykes S.M."/>
            <person name="Vaughn M."/>
            <person name="Vengrova S."/>
            <person name="Yoder R."/>
            <person name="Zeng Q."/>
            <person name="Allshire R."/>
            <person name="Baulcombe D."/>
            <person name="Birren B.W."/>
            <person name="Brown W."/>
            <person name="Ekwall K."/>
            <person name="Kellis M."/>
            <person name="Leatherwood J."/>
            <person name="Levin H."/>
            <person name="Margalit H."/>
            <person name="Martienssen R."/>
            <person name="Nieduszynski C.A."/>
            <person name="Spatafora J.W."/>
            <person name="Friedman N."/>
            <person name="Dalgaard J.Z."/>
            <person name="Baumann P."/>
            <person name="Niki H."/>
            <person name="Regev A."/>
            <person name="Nusbaum C."/>
        </authorList>
    </citation>
    <scope>NUCLEOTIDE SEQUENCE [LARGE SCALE GENOMIC DNA]</scope>
    <source>
        <strain evidence="3">yFS275 / FY16936</strain>
    </source>
</reference>
<name>B6K7S0_SCHJY</name>
<dbReference type="GeneID" id="7049372"/>
<dbReference type="JaponicusDB" id="SJAG_04786"/>
<feature type="signal peptide" evidence="1">
    <location>
        <begin position="1"/>
        <end position="16"/>
    </location>
</feature>
<keyword evidence="3" id="KW-1185">Reference proteome</keyword>
<dbReference type="EMBL" id="KE651168">
    <property type="protein sequence ID" value="EEB09574.1"/>
    <property type="molecule type" value="Genomic_DNA"/>
</dbReference>
<dbReference type="VEuPathDB" id="FungiDB:SJAG_04786"/>
<evidence type="ECO:0000313" key="3">
    <source>
        <dbReference type="Proteomes" id="UP000001744"/>
    </source>
</evidence>
<feature type="chain" id="PRO_5002847610" evidence="1">
    <location>
        <begin position="17"/>
        <end position="212"/>
    </location>
</feature>
<proteinExistence type="predicted"/>
<sequence>MLCLISFLSLLAGAFGLAIRYDNSSFNSISFHGAQYEFFDIRTLYKLIFNETLQWIESSENWIYAHDGPERWLNISTDRFDFYRLNEDRIEDRLDYFFYSLPYYDYEGSDWDYDDYDNDYEDTMTTETLSSASATWYLVSRTEKRRLIRVAAAPVFRLKIHSIVPEGVMRACIMVKCHALKATARLSNPMLLMVLATHFKNSLLRSLTFDFF</sequence>
<accession>B6K7S0</accession>
<evidence type="ECO:0000256" key="1">
    <source>
        <dbReference type="SAM" id="SignalP"/>
    </source>
</evidence>
<dbReference type="AlphaFoldDB" id="B6K7S0"/>